<dbReference type="InterPro" id="IPR032675">
    <property type="entry name" value="LRR_dom_sf"/>
</dbReference>
<feature type="domain" description="F-box" evidence="1">
    <location>
        <begin position="9"/>
        <end position="48"/>
    </location>
</feature>
<dbReference type="InterPro" id="IPR036047">
    <property type="entry name" value="F-box-like_dom_sf"/>
</dbReference>
<dbReference type="Proteomes" id="UP000076722">
    <property type="component" value="Unassembled WGS sequence"/>
</dbReference>
<dbReference type="SUPFAM" id="SSF52047">
    <property type="entry name" value="RNI-like"/>
    <property type="match status" value="1"/>
</dbReference>
<keyword evidence="3" id="KW-1185">Reference proteome</keyword>
<gene>
    <name evidence="2" type="ORF">SISNIDRAFT_451448</name>
</gene>
<dbReference type="STRING" id="1314777.A0A164XBL8"/>
<dbReference type="AlphaFoldDB" id="A0A164XBL8"/>
<evidence type="ECO:0000313" key="3">
    <source>
        <dbReference type="Proteomes" id="UP000076722"/>
    </source>
</evidence>
<dbReference type="EMBL" id="KV419400">
    <property type="protein sequence ID" value="KZS95813.1"/>
    <property type="molecule type" value="Genomic_DNA"/>
</dbReference>
<dbReference type="Gene3D" id="3.80.10.10">
    <property type="entry name" value="Ribonuclease Inhibitor"/>
    <property type="match status" value="1"/>
</dbReference>
<dbReference type="InterPro" id="IPR001810">
    <property type="entry name" value="F-box_dom"/>
</dbReference>
<organism evidence="2 3">
    <name type="scientific">Sistotremastrum niveocremeum HHB9708</name>
    <dbReference type="NCBI Taxonomy" id="1314777"/>
    <lineage>
        <taxon>Eukaryota</taxon>
        <taxon>Fungi</taxon>
        <taxon>Dikarya</taxon>
        <taxon>Basidiomycota</taxon>
        <taxon>Agaricomycotina</taxon>
        <taxon>Agaricomycetes</taxon>
        <taxon>Sistotremastrales</taxon>
        <taxon>Sistotremastraceae</taxon>
        <taxon>Sertulicium</taxon>
        <taxon>Sertulicium niveocremeum</taxon>
    </lineage>
</organism>
<dbReference type="Pfam" id="PF12937">
    <property type="entry name" value="F-box-like"/>
    <property type="match status" value="1"/>
</dbReference>
<proteinExistence type="predicted"/>
<accession>A0A164XBL8</accession>
<evidence type="ECO:0000313" key="2">
    <source>
        <dbReference type="EMBL" id="KZS95813.1"/>
    </source>
</evidence>
<dbReference type="OrthoDB" id="3005567at2759"/>
<protein>
    <recommendedName>
        <fullName evidence="1">F-box domain-containing protein</fullName>
    </recommendedName>
</protein>
<dbReference type="SUPFAM" id="SSF81383">
    <property type="entry name" value="F-box domain"/>
    <property type="match status" value="1"/>
</dbReference>
<sequence length="439" mass="49157">MRADNLNYDVLVIIFSYFTKIRDLANVCLVSKTWNGVAEAFLYRTVNFVPPGLGGGQYSKRTSVLKTFGRRPRLVKHIHHFNILSSSYEDSTLRGCLSELLWIIDRADNLASFSYSPHLADPLPSQLILSLKAKTYLRDLDIPGTSDEKTVQVLQTLGWGEQNLRSLSLSGPTWTTLHHLPDWTSNLTQSLRSFTVKEPITGTTVMPSRDAGLMDSVLLHLPNLTNLVLRYSSIPYWHQLSLLSRVPLLEHLTLALSQHCISVSEAPLASVPQLPALQHLTLEVRDTIVLRSVFQLSVFKVPLHSLTLKLNSALRIDEDLISTVMNAYSATLQRFNLDKGVVSDSATREILSRGKALVQIAFNLDIKNLENSAKALSLSDTLRTLIDTSPSVMTNVQRHLRADDVRVIFDSCPSLSTITSGKRTWRREAFYNGTRFTSS</sequence>
<reference evidence="2 3" key="1">
    <citation type="journal article" date="2016" name="Mol. Biol. Evol.">
        <title>Comparative Genomics of Early-Diverging Mushroom-Forming Fungi Provides Insights into the Origins of Lignocellulose Decay Capabilities.</title>
        <authorList>
            <person name="Nagy L.G."/>
            <person name="Riley R."/>
            <person name="Tritt A."/>
            <person name="Adam C."/>
            <person name="Daum C."/>
            <person name="Floudas D."/>
            <person name="Sun H."/>
            <person name="Yadav J.S."/>
            <person name="Pangilinan J."/>
            <person name="Larsson K.H."/>
            <person name="Matsuura K."/>
            <person name="Barry K."/>
            <person name="Labutti K."/>
            <person name="Kuo R."/>
            <person name="Ohm R.A."/>
            <person name="Bhattacharya S.S."/>
            <person name="Shirouzu T."/>
            <person name="Yoshinaga Y."/>
            <person name="Martin F.M."/>
            <person name="Grigoriev I.V."/>
            <person name="Hibbett D.S."/>
        </authorList>
    </citation>
    <scope>NUCLEOTIDE SEQUENCE [LARGE SCALE GENOMIC DNA]</scope>
    <source>
        <strain evidence="2 3">HHB9708</strain>
    </source>
</reference>
<evidence type="ECO:0000259" key="1">
    <source>
        <dbReference type="Pfam" id="PF12937"/>
    </source>
</evidence>
<name>A0A164XBL8_9AGAM</name>
<dbReference type="CDD" id="cd09917">
    <property type="entry name" value="F-box_SF"/>
    <property type="match status" value="1"/>
</dbReference>